<evidence type="ECO:0000313" key="2">
    <source>
        <dbReference type="Proteomes" id="UP000270094"/>
    </source>
</evidence>
<keyword evidence="2" id="KW-1185">Reference proteome</keyword>
<protein>
    <submittedName>
        <fullName evidence="1">Uncharacterized protein</fullName>
    </submittedName>
</protein>
<accession>A0A3P7IXM3</accession>
<evidence type="ECO:0000313" key="1">
    <source>
        <dbReference type="EMBL" id="VDM77880.1"/>
    </source>
</evidence>
<reference evidence="1 2" key="1">
    <citation type="submission" date="2018-11" db="EMBL/GenBank/DDBJ databases">
        <authorList>
            <consortium name="Pathogen Informatics"/>
        </authorList>
    </citation>
    <scope>NUCLEOTIDE SEQUENCE [LARGE SCALE GENOMIC DNA]</scope>
</reference>
<dbReference type="Proteomes" id="UP000270094">
    <property type="component" value="Unassembled WGS sequence"/>
</dbReference>
<gene>
    <name evidence="1" type="ORF">SVUK_LOCUS12878</name>
</gene>
<dbReference type="EMBL" id="UYYB01100403">
    <property type="protein sequence ID" value="VDM77880.1"/>
    <property type="molecule type" value="Genomic_DNA"/>
</dbReference>
<organism evidence="1 2">
    <name type="scientific">Strongylus vulgaris</name>
    <name type="common">Blood worm</name>
    <dbReference type="NCBI Taxonomy" id="40348"/>
    <lineage>
        <taxon>Eukaryota</taxon>
        <taxon>Metazoa</taxon>
        <taxon>Ecdysozoa</taxon>
        <taxon>Nematoda</taxon>
        <taxon>Chromadorea</taxon>
        <taxon>Rhabditida</taxon>
        <taxon>Rhabditina</taxon>
        <taxon>Rhabditomorpha</taxon>
        <taxon>Strongyloidea</taxon>
        <taxon>Strongylidae</taxon>
        <taxon>Strongylus</taxon>
    </lineage>
</organism>
<proteinExistence type="predicted"/>
<dbReference type="AlphaFoldDB" id="A0A3P7IXM3"/>
<name>A0A3P7IXM3_STRVU</name>
<sequence>MGLSLGQRALPCGISLDAVKSYLIVDEGQDERLVILLAIFDDVRVWIHAPESSHLILQNGLHPVSYASEDNVNSL</sequence>